<reference evidence="2 3" key="1">
    <citation type="submission" date="2019-06" db="EMBL/GenBank/DDBJ databases">
        <authorList>
            <person name="Livingstone P."/>
            <person name="Whitworth D."/>
        </authorList>
    </citation>
    <scope>NUCLEOTIDE SEQUENCE [LARGE SCALE GENOMIC DNA]</scope>
    <source>
        <strain evidence="2 3">AM401</strain>
    </source>
</reference>
<dbReference type="SUPFAM" id="SSF63829">
    <property type="entry name" value="Calcium-dependent phosphotriesterase"/>
    <property type="match status" value="2"/>
</dbReference>
<evidence type="ECO:0000313" key="2">
    <source>
        <dbReference type="EMBL" id="TQF15650.1"/>
    </source>
</evidence>
<gene>
    <name evidence="2" type="ORF">FJV41_12225</name>
</gene>
<dbReference type="AlphaFoldDB" id="A0A540X332"/>
<dbReference type="PANTHER" id="PTHR35580">
    <property type="entry name" value="CELL SURFACE GLYCOPROTEIN (S-LAYER PROTEIN)-LIKE PROTEIN"/>
    <property type="match status" value="1"/>
</dbReference>
<sequence>MNSIFRLSSALWLVALVAACDGGTGAEVATPAEPLARMQPLELNRREWTATHGGVDGFGDLAVQPDGHTALVGTANSDILVARFDPQGQLLWSRRFGDENYQQATGITVDSEGNLVITGDYWGLLDFGGGPLPCRGEPGYPRAFVAKFAASGEHVWSRCFGDGGQQQTGTLAVASDGDVYVSGYFAGSIDYGDGPIPAKGPLNQFVVRLAGSSGAPVWNNLYEAGPVSTLASLAVDAEGNLFISSGYVDTLSFHGVPWLSEPGFNVYVLKLDAHGEPLWAKSFGPLRNQTFWRLAADPSGNVVATGAFIGTVDHGGGPLSSGDGDVFVVSLDGEGHHRWSRSFGGPGFDWGYDVDVDFAGSVVVTGSFSTSIDFGEGLLTSAGGDDIFVAKLGRDGETRWGRAFGDVGNQSAMRVGSVGLRDVVLWGRLVGTLDFGSGPVTGRSSSDSFVTRITPP</sequence>
<accession>A0A540X332</accession>
<proteinExistence type="predicted"/>
<dbReference type="PANTHER" id="PTHR35580:SF1">
    <property type="entry name" value="PHYTASE-LIKE DOMAIN-CONTAINING PROTEIN"/>
    <property type="match status" value="1"/>
</dbReference>
<comment type="caution">
    <text evidence="2">The sequence shown here is derived from an EMBL/GenBank/DDBJ whole genome shotgun (WGS) entry which is preliminary data.</text>
</comment>
<organism evidence="2 3">
    <name type="scientific">Myxococcus llanfairpwllgwyngyllgogerychwyrndrobwllllantysiliogogogochensis</name>
    <dbReference type="NCBI Taxonomy" id="2590453"/>
    <lineage>
        <taxon>Bacteria</taxon>
        <taxon>Pseudomonadati</taxon>
        <taxon>Myxococcota</taxon>
        <taxon>Myxococcia</taxon>
        <taxon>Myxococcales</taxon>
        <taxon>Cystobacterineae</taxon>
        <taxon>Myxococcaceae</taxon>
        <taxon>Myxococcus</taxon>
    </lineage>
</organism>
<evidence type="ECO:0000313" key="3">
    <source>
        <dbReference type="Proteomes" id="UP000315369"/>
    </source>
</evidence>
<feature type="chain" id="PRO_5022246881" description="Lipoprotein" evidence="1">
    <location>
        <begin position="27"/>
        <end position="456"/>
    </location>
</feature>
<feature type="signal peptide" evidence="1">
    <location>
        <begin position="1"/>
        <end position="26"/>
    </location>
</feature>
<dbReference type="Proteomes" id="UP000315369">
    <property type="component" value="Unassembled WGS sequence"/>
</dbReference>
<evidence type="ECO:0008006" key="4">
    <source>
        <dbReference type="Google" id="ProtNLM"/>
    </source>
</evidence>
<dbReference type="Gene3D" id="2.120.10.30">
    <property type="entry name" value="TolB, C-terminal domain"/>
    <property type="match status" value="1"/>
</dbReference>
<protein>
    <recommendedName>
        <fullName evidence="4">Lipoprotein</fullName>
    </recommendedName>
</protein>
<dbReference type="OrthoDB" id="5522807at2"/>
<evidence type="ECO:0000256" key="1">
    <source>
        <dbReference type="SAM" id="SignalP"/>
    </source>
</evidence>
<dbReference type="PROSITE" id="PS51257">
    <property type="entry name" value="PROKAR_LIPOPROTEIN"/>
    <property type="match status" value="1"/>
</dbReference>
<dbReference type="InterPro" id="IPR052918">
    <property type="entry name" value="Motility_Chemotaxis_Reg"/>
</dbReference>
<dbReference type="InterPro" id="IPR011042">
    <property type="entry name" value="6-blade_b-propeller_TolB-like"/>
</dbReference>
<name>A0A540X332_9BACT</name>
<dbReference type="EMBL" id="VIFM01000038">
    <property type="protein sequence ID" value="TQF15650.1"/>
    <property type="molecule type" value="Genomic_DNA"/>
</dbReference>
<keyword evidence="3" id="KW-1185">Reference proteome</keyword>
<keyword evidence="1" id="KW-0732">Signal</keyword>